<evidence type="ECO:0000313" key="4">
    <source>
        <dbReference type="EMBL" id="CAH0553972.1"/>
    </source>
</evidence>
<evidence type="ECO:0000256" key="1">
    <source>
        <dbReference type="ARBA" id="ARBA00005261"/>
    </source>
</evidence>
<dbReference type="AlphaFoldDB" id="A0A9P0B301"/>
<dbReference type="EMBL" id="OV121134">
    <property type="protein sequence ID" value="CAH0553972.1"/>
    <property type="molecule type" value="Genomic_DNA"/>
</dbReference>
<dbReference type="OrthoDB" id="17536at2759"/>
<evidence type="ECO:0000313" key="5">
    <source>
        <dbReference type="Proteomes" id="UP001154078"/>
    </source>
</evidence>
<dbReference type="PANTHER" id="PTHR15069">
    <property type="entry name" value="PROTEASOME ASSEMBLY CHAPERONE 1"/>
    <property type="match status" value="1"/>
</dbReference>
<dbReference type="Proteomes" id="UP001154078">
    <property type="component" value="Chromosome 3"/>
</dbReference>
<accession>A0A9P0B301</accession>
<name>A0A9P0B301_BRAAE</name>
<gene>
    <name evidence="4" type="ORF">MELIAE_LOCUS5847</name>
</gene>
<comment type="similarity">
    <text evidence="1">Belongs to the PSMG1 family.</text>
</comment>
<dbReference type="InterPro" id="IPR016565">
    <property type="entry name" value="Proteasome_assmbl_chp_1"/>
</dbReference>
<dbReference type="Pfam" id="PF16094">
    <property type="entry name" value="PAC1"/>
    <property type="match status" value="1"/>
</dbReference>
<protein>
    <recommendedName>
        <fullName evidence="2">Proteasome assembly chaperone 1</fullName>
    </recommendedName>
</protein>
<dbReference type="GO" id="GO:0005783">
    <property type="term" value="C:endoplasmic reticulum"/>
    <property type="evidence" value="ECO:0007669"/>
    <property type="project" value="InterPro"/>
</dbReference>
<keyword evidence="5" id="KW-1185">Reference proteome</keyword>
<dbReference type="GO" id="GO:0080129">
    <property type="term" value="P:proteasome core complex assembly"/>
    <property type="evidence" value="ECO:0007669"/>
    <property type="project" value="TreeGrafter"/>
</dbReference>
<evidence type="ECO:0000256" key="3">
    <source>
        <dbReference type="ARBA" id="ARBA00023186"/>
    </source>
</evidence>
<sequence>MLFGEIVEPSTRALIYDEEEYPNYTKVEPVWDGDSTLKNINTLLFIESNKITTLIKKFVIGDEKPIKKLNNGGLKVYNFAGDKYIVLVEEQTTYCNGEIIEILKDWISNAKSVYTVTSDSISSYQNNDMHEKPEVVLRSLTNKSNTLGCINLEIPNLVTGLGASVLSYCKHFDLSCELFVVYMDNSPLDSRNTGPVLEMVKKMGFSVLFVDPKHRFISGAKIPTMSSNLYI</sequence>
<reference evidence="4" key="1">
    <citation type="submission" date="2021-12" db="EMBL/GenBank/DDBJ databases">
        <authorList>
            <person name="King R."/>
        </authorList>
    </citation>
    <scope>NUCLEOTIDE SEQUENCE</scope>
</reference>
<dbReference type="GO" id="GO:0070628">
    <property type="term" value="F:proteasome binding"/>
    <property type="evidence" value="ECO:0007669"/>
    <property type="project" value="TreeGrafter"/>
</dbReference>
<organism evidence="4 5">
    <name type="scientific">Brassicogethes aeneus</name>
    <name type="common">Rape pollen beetle</name>
    <name type="synonym">Meligethes aeneus</name>
    <dbReference type="NCBI Taxonomy" id="1431903"/>
    <lineage>
        <taxon>Eukaryota</taxon>
        <taxon>Metazoa</taxon>
        <taxon>Ecdysozoa</taxon>
        <taxon>Arthropoda</taxon>
        <taxon>Hexapoda</taxon>
        <taxon>Insecta</taxon>
        <taxon>Pterygota</taxon>
        <taxon>Neoptera</taxon>
        <taxon>Endopterygota</taxon>
        <taxon>Coleoptera</taxon>
        <taxon>Polyphaga</taxon>
        <taxon>Cucujiformia</taxon>
        <taxon>Nitidulidae</taxon>
        <taxon>Meligethinae</taxon>
        <taxon>Brassicogethes</taxon>
    </lineage>
</organism>
<dbReference type="PANTHER" id="PTHR15069:SF1">
    <property type="entry name" value="PROTEASOME ASSEMBLY CHAPERONE 1"/>
    <property type="match status" value="1"/>
</dbReference>
<evidence type="ECO:0000256" key="2">
    <source>
        <dbReference type="ARBA" id="ARBA00019180"/>
    </source>
</evidence>
<keyword evidence="3" id="KW-0143">Chaperone</keyword>
<proteinExistence type="inferred from homology"/>